<keyword evidence="2" id="KW-0472">Membrane</keyword>
<dbReference type="HOGENOM" id="CLU_250133_0_0_1"/>
<feature type="domain" description="TRP C-terminal" evidence="3">
    <location>
        <begin position="285"/>
        <end position="709"/>
    </location>
</feature>
<feature type="region of interest" description="Disordered" evidence="1">
    <location>
        <begin position="1155"/>
        <end position="1186"/>
    </location>
</feature>
<dbReference type="OrthoDB" id="5312224at2759"/>
<feature type="compositionally biased region" description="Polar residues" evidence="1">
    <location>
        <begin position="772"/>
        <end position="781"/>
    </location>
</feature>
<keyword evidence="2" id="KW-0812">Transmembrane</keyword>
<dbReference type="InterPro" id="IPR040241">
    <property type="entry name" value="TRP_Flc/Pkd2-like"/>
</dbReference>
<name>A0A066WH70_TILAU</name>
<evidence type="ECO:0000259" key="3">
    <source>
        <dbReference type="Pfam" id="PF06011"/>
    </source>
</evidence>
<feature type="transmembrane region" description="Helical" evidence="2">
    <location>
        <begin position="676"/>
        <end position="698"/>
    </location>
</feature>
<accession>A0A066WH70</accession>
<feature type="region of interest" description="Disordered" evidence="1">
    <location>
        <begin position="1114"/>
        <end position="1143"/>
    </location>
</feature>
<dbReference type="InParanoid" id="A0A066WH70"/>
<feature type="non-terminal residue" evidence="4">
    <location>
        <position position="1"/>
    </location>
</feature>
<dbReference type="Proteomes" id="UP000027361">
    <property type="component" value="Unassembled WGS sequence"/>
</dbReference>
<feature type="transmembrane region" description="Helical" evidence="2">
    <location>
        <begin position="493"/>
        <end position="515"/>
    </location>
</feature>
<feature type="region of interest" description="Disordered" evidence="1">
    <location>
        <begin position="772"/>
        <end position="792"/>
    </location>
</feature>
<evidence type="ECO:0000256" key="2">
    <source>
        <dbReference type="SAM" id="Phobius"/>
    </source>
</evidence>
<sequence>NGAAVASPLSTLIPTLNLSSTAVPFLLQRPLTGVNNTVSPLRHFRQTADAYFTGCGDANNQFVATDMRINISAVYVHLDVADPARDPYAGQLKIVAIGAIDANTSATANGIISSVQTQTRFLTFPVETKLESICDRLYPVGPDPLHPLLGQYQSCTYGPGDVAFGVSVPMDASYALGTLSTKIRISDSSSPPLTISCIDVQVSPYYPSAWYWSLFAYLPIALVSAYFVLTAAARVATAISLRRQAFKNKARPGGAPTFVKDKLAPTVVAALAGEPAVRSPALLRFATPSCWDVLLHIQFVALLAMLSVQWPEFAYPFFRQAAWAALLGNVTLVQPDGVHALWNPLTSNAFLPASDAVGISTQIASNVSSPLFINSTTPNTFLNLRGSLNGIDAYAQMVGLDQRDVFGISTGIWLLLVAALLAASATIWAIDALWAAVLHVRARREALHSSGLEVDDTADEKYGGSGGGGTGGGCCSRGGMDHPLERLKVKASAAFGMHGAALFGNLVRLLTLFHLPLTVLSVYHFSNAADRSTSTVVLAALSFAAFSVFSPAFVLWRISKYTTTKLYSDPALLLSVGPLYNYYHPGSQLFAAVSFVHSLVLGVVVGAGQASGSAQSIIFLVLEILLAIAYVLWLPWGDGSMMAPLSFLWSVLRITTAVLVLLLAPIVNLSTQARQWLTYVILLIQAIVIVGFLLLFLAKCAEVVIRIAYKVTFDERLSHRNGGIGGALRRVRRRKYKALQHNAKKGRSRAATTHNSSTASMNNLMLAHSAQSTPLHGSTLRSSDPTAAPTSAGTASFLVDRDFGTYAAYLRADAHDEGTIMSAMPPTPLSQSQLTSSSSQPYDPAASSPPTGFVRLGGGRATDEQPYQLPPPSSAGTAYARPSPQANGPFGRLANSQQQQYLYQHHQHLPQHEVGWAPAAGTDGEAPHKKRGMRVFWRRIAMSDDSSSDEDDVAEWGAGGELRTRQWAGLAKINATLSGLRLAKGKRREQEHDQQDELSTPAEPENGERGFAVVRPTRKAGNGTLPLSPSQHLDGLPASPAPAPVDAEQPTHVSPAHIAAPRNSTNDLRRTEARQQHKAYAPAPSDSSHDSSHEDAAAKEDTFWLAPEVAAAMRAAKPPPKLRLTSDRAQTSSSSTAPSGPISAADMYATAYTNKSSGNVQGSQSSLLSRYTEAQSAEIFTHEDIN</sequence>
<dbReference type="GO" id="GO:0016020">
    <property type="term" value="C:membrane"/>
    <property type="evidence" value="ECO:0007669"/>
    <property type="project" value="TreeGrafter"/>
</dbReference>
<dbReference type="AlphaFoldDB" id="A0A066WH70"/>
<feature type="compositionally biased region" description="Basic and acidic residues" evidence="1">
    <location>
        <begin position="1087"/>
        <end position="1098"/>
    </location>
</feature>
<reference evidence="4 5" key="1">
    <citation type="submission" date="2014-05" db="EMBL/GenBank/DDBJ databases">
        <title>Draft genome sequence of a rare smut relative, Tilletiaria anomala UBC 951.</title>
        <authorList>
            <consortium name="DOE Joint Genome Institute"/>
            <person name="Toome M."/>
            <person name="Kuo A."/>
            <person name="Henrissat B."/>
            <person name="Lipzen A."/>
            <person name="Tritt A."/>
            <person name="Yoshinaga Y."/>
            <person name="Zane M."/>
            <person name="Barry K."/>
            <person name="Grigoriev I.V."/>
            <person name="Spatafora J.W."/>
            <person name="Aimea M.C."/>
        </authorList>
    </citation>
    <scope>NUCLEOTIDE SEQUENCE [LARGE SCALE GENOMIC DNA]</scope>
    <source>
        <strain evidence="4 5">UBC 951</strain>
    </source>
</reference>
<feature type="compositionally biased region" description="Low complexity" evidence="1">
    <location>
        <begin position="782"/>
        <end position="792"/>
    </location>
</feature>
<feature type="transmembrane region" description="Helical" evidence="2">
    <location>
        <begin position="535"/>
        <end position="554"/>
    </location>
</feature>
<feature type="transmembrane region" description="Helical" evidence="2">
    <location>
        <begin position="617"/>
        <end position="636"/>
    </location>
</feature>
<feature type="transmembrane region" description="Helical" evidence="2">
    <location>
        <begin position="589"/>
        <end position="610"/>
    </location>
</feature>
<feature type="compositionally biased region" description="Low complexity" evidence="1">
    <location>
        <begin position="1129"/>
        <end position="1143"/>
    </location>
</feature>
<feature type="transmembrane region" description="Helical" evidence="2">
    <location>
        <begin position="412"/>
        <end position="437"/>
    </location>
</feature>
<protein>
    <recommendedName>
        <fullName evidence="3">TRP C-terminal domain-containing protein</fullName>
    </recommendedName>
</protein>
<feature type="compositionally biased region" description="Polar residues" evidence="1">
    <location>
        <begin position="1155"/>
        <end position="1175"/>
    </location>
</feature>
<evidence type="ECO:0000313" key="5">
    <source>
        <dbReference type="Proteomes" id="UP000027361"/>
    </source>
</evidence>
<feature type="transmembrane region" description="Helical" evidence="2">
    <location>
        <begin position="642"/>
        <end position="664"/>
    </location>
</feature>
<gene>
    <name evidence="4" type="ORF">K437DRAFT_253511</name>
</gene>
<evidence type="ECO:0000313" key="4">
    <source>
        <dbReference type="EMBL" id="KDN53181.1"/>
    </source>
</evidence>
<dbReference type="RefSeq" id="XP_013246020.1">
    <property type="nucleotide sequence ID" value="XM_013390566.1"/>
</dbReference>
<dbReference type="PANTHER" id="PTHR31145">
    <property type="entry name" value="INTEGRAL MEMBRANE PROTEIN (AFU_ORTHOLOGUE AFUA_7G01610)"/>
    <property type="match status" value="1"/>
</dbReference>
<proteinExistence type="predicted"/>
<comment type="caution">
    <text evidence="4">The sequence shown here is derived from an EMBL/GenBank/DDBJ whole genome shotgun (WGS) entry which is preliminary data.</text>
</comment>
<dbReference type="PANTHER" id="PTHR31145:SF6">
    <property type="entry name" value="INTEGRAL MEMBRANE PROTEIN (AFU_ORTHOLOGUE AFUA_7G01610)"/>
    <property type="match status" value="1"/>
</dbReference>
<dbReference type="STRING" id="1037660.A0A066WH70"/>
<dbReference type="GeneID" id="25263596"/>
<dbReference type="GO" id="GO:0055085">
    <property type="term" value="P:transmembrane transport"/>
    <property type="evidence" value="ECO:0007669"/>
    <property type="project" value="TreeGrafter"/>
</dbReference>
<evidence type="ECO:0000256" key="1">
    <source>
        <dbReference type="SAM" id="MobiDB-lite"/>
    </source>
</evidence>
<dbReference type="Pfam" id="PF06011">
    <property type="entry name" value="TRP"/>
    <property type="match status" value="1"/>
</dbReference>
<dbReference type="OMA" id="WGEGAMM"/>
<feature type="region of interest" description="Disordered" evidence="1">
    <location>
        <begin position="820"/>
        <end position="892"/>
    </location>
</feature>
<feature type="compositionally biased region" description="Low complexity" evidence="1">
    <location>
        <begin position="829"/>
        <end position="841"/>
    </location>
</feature>
<dbReference type="InterPro" id="IPR010308">
    <property type="entry name" value="TRP_C"/>
</dbReference>
<organism evidence="4 5">
    <name type="scientific">Tilletiaria anomala (strain ATCC 24038 / CBS 436.72 / UBC 951)</name>
    <dbReference type="NCBI Taxonomy" id="1037660"/>
    <lineage>
        <taxon>Eukaryota</taxon>
        <taxon>Fungi</taxon>
        <taxon>Dikarya</taxon>
        <taxon>Basidiomycota</taxon>
        <taxon>Ustilaginomycotina</taxon>
        <taxon>Exobasidiomycetes</taxon>
        <taxon>Georgefischeriales</taxon>
        <taxon>Tilletiariaceae</taxon>
        <taxon>Tilletiaria</taxon>
    </lineage>
</organism>
<feature type="transmembrane region" description="Helical" evidence="2">
    <location>
        <begin position="210"/>
        <end position="233"/>
    </location>
</feature>
<dbReference type="EMBL" id="JMSN01000004">
    <property type="protein sequence ID" value="KDN53181.1"/>
    <property type="molecule type" value="Genomic_DNA"/>
</dbReference>
<feature type="region of interest" description="Disordered" evidence="1">
    <location>
        <begin position="983"/>
        <end position="1098"/>
    </location>
</feature>
<keyword evidence="2" id="KW-1133">Transmembrane helix</keyword>
<keyword evidence="5" id="KW-1185">Reference proteome</keyword>